<dbReference type="PRINTS" id="PR00320">
    <property type="entry name" value="GPROTEINBRPT"/>
</dbReference>
<dbReference type="PANTHER" id="PTHR19879">
    <property type="entry name" value="TRANSCRIPTION INITIATION FACTOR TFIID"/>
    <property type="match status" value="1"/>
</dbReference>
<dbReference type="InterPro" id="IPR019775">
    <property type="entry name" value="WD40_repeat_CS"/>
</dbReference>
<accession>A0A8H6KGM8</accession>
<dbReference type="Gene3D" id="2.130.10.10">
    <property type="entry name" value="YVTN repeat-like/Quinoprotein amine dehydrogenase"/>
    <property type="match status" value="3"/>
</dbReference>
<evidence type="ECO:0000313" key="5">
    <source>
        <dbReference type="Proteomes" id="UP000639643"/>
    </source>
</evidence>
<dbReference type="OrthoDB" id="538223at2759"/>
<dbReference type="Proteomes" id="UP000639643">
    <property type="component" value="Unassembled WGS sequence"/>
</dbReference>
<reference evidence="4" key="1">
    <citation type="journal article" date="2020" name="Phytopathology">
        <title>Genome Sequence Resources of Colletotrichum truncatum, C. plurivorum, C. musicola, and C. sojae: Four Species Pathogenic to Soybean (Glycine max).</title>
        <authorList>
            <person name="Rogerio F."/>
            <person name="Boufleur T.R."/>
            <person name="Ciampi-Guillardi M."/>
            <person name="Sukno S.A."/>
            <person name="Thon M.R."/>
            <person name="Massola Junior N.S."/>
            <person name="Baroncelli R."/>
        </authorList>
    </citation>
    <scope>NUCLEOTIDE SEQUENCE</scope>
    <source>
        <strain evidence="4">LFN0074</strain>
    </source>
</reference>
<sequence length="533" mass="58218">MRYFRTPIEIDPAQVYLSALVFGPTNSIIRGLFRDEEPKWPLKPVVDQDWSPCLQTLEGHEEVARAVNISPDKTTLASASEDGTVKLWDTATGHCVRTFPFQASVESVAFSNDATMLASASDSGIELWSMITGHCVRTLPIQSDCRSVAFSNDGAILASGSYRAVVQLWDTKSGQCLHTLQGHRGTVNSVAFSGDGSLVASGSYDKTARLWQTSTGTCLTTIDQDSPGEGTVAFSPDGTQIAFGHDLFGSHLWDVTTNQSKRILSGHNGPVASVAFSGDGSLLASASFDGSIKLWDLTGDDPLSPCQLPETQSDALSDSNNGNRLLSVSGNKTSIWDTKTGQCLRMIYAGSNNDCSATVFNDEVHIAETFGNHIEITDITMGRYRKWLRTLEVRGSEGPTIISHEDIASVPEPIYRTSSDSDCSDSYSSYSLQFDEESVRFSTSEYRLHTNSATIDLSTGVKSGKIPLEPSIHQSLSPSPESYDLEDERSWILKSGRRYLWLPTEYRSFVRKIHGSTLAIGYHSGRVLIIRFS</sequence>
<proteinExistence type="predicted"/>
<dbReference type="InterPro" id="IPR001680">
    <property type="entry name" value="WD40_rpt"/>
</dbReference>
<dbReference type="SUPFAM" id="SSF50978">
    <property type="entry name" value="WD40 repeat-like"/>
    <property type="match status" value="1"/>
</dbReference>
<dbReference type="InterPro" id="IPR015943">
    <property type="entry name" value="WD40/YVTN_repeat-like_dom_sf"/>
</dbReference>
<feature type="repeat" description="WD" evidence="3">
    <location>
        <begin position="180"/>
        <end position="221"/>
    </location>
</feature>
<dbReference type="PROSITE" id="PS50082">
    <property type="entry name" value="WD_REPEATS_2"/>
    <property type="match status" value="4"/>
</dbReference>
<keyword evidence="1 3" id="KW-0853">WD repeat</keyword>
<dbReference type="SMART" id="SM00320">
    <property type="entry name" value="WD40"/>
    <property type="match status" value="7"/>
</dbReference>
<evidence type="ECO:0000313" key="4">
    <source>
        <dbReference type="EMBL" id="KAF6830381.1"/>
    </source>
</evidence>
<evidence type="ECO:0000256" key="1">
    <source>
        <dbReference type="ARBA" id="ARBA00022574"/>
    </source>
</evidence>
<dbReference type="PROSITE" id="PS00678">
    <property type="entry name" value="WD_REPEATS_1"/>
    <property type="match status" value="2"/>
</dbReference>
<comment type="caution">
    <text evidence="4">The sequence shown here is derived from an EMBL/GenBank/DDBJ whole genome shotgun (WGS) entry which is preliminary data.</text>
</comment>
<dbReference type="SUPFAM" id="SSF50960">
    <property type="entry name" value="TolB, C-terminal domain"/>
    <property type="match status" value="1"/>
</dbReference>
<evidence type="ECO:0000256" key="2">
    <source>
        <dbReference type="ARBA" id="ARBA00022737"/>
    </source>
</evidence>
<dbReference type="Pfam" id="PF00400">
    <property type="entry name" value="WD40"/>
    <property type="match status" value="5"/>
</dbReference>
<protein>
    <submittedName>
        <fullName evidence="4">Het-r protein</fullName>
    </submittedName>
</protein>
<dbReference type="InterPro" id="IPR036322">
    <property type="entry name" value="WD40_repeat_dom_sf"/>
</dbReference>
<evidence type="ECO:0000256" key="3">
    <source>
        <dbReference type="PROSITE-ProRule" id="PRU00221"/>
    </source>
</evidence>
<feature type="repeat" description="WD" evidence="3">
    <location>
        <begin position="147"/>
        <end position="179"/>
    </location>
</feature>
<keyword evidence="2" id="KW-0677">Repeat</keyword>
<name>A0A8H6KGM8_9PEZI</name>
<gene>
    <name evidence="4" type="ORF">CMUS01_07788</name>
</gene>
<dbReference type="InterPro" id="IPR020472">
    <property type="entry name" value="WD40_PAC1"/>
</dbReference>
<dbReference type="AlphaFoldDB" id="A0A8H6KGM8"/>
<feature type="repeat" description="WD" evidence="3">
    <location>
        <begin position="264"/>
        <end position="305"/>
    </location>
</feature>
<dbReference type="EMBL" id="WIGM01000286">
    <property type="protein sequence ID" value="KAF6830381.1"/>
    <property type="molecule type" value="Genomic_DNA"/>
</dbReference>
<dbReference type="CDD" id="cd00200">
    <property type="entry name" value="WD40"/>
    <property type="match status" value="1"/>
</dbReference>
<keyword evidence="5" id="KW-1185">Reference proteome</keyword>
<feature type="repeat" description="WD" evidence="3">
    <location>
        <begin position="57"/>
        <end position="98"/>
    </location>
</feature>
<dbReference type="PROSITE" id="PS50294">
    <property type="entry name" value="WD_REPEATS_REGION"/>
    <property type="match status" value="3"/>
</dbReference>
<dbReference type="PANTHER" id="PTHR19879:SF9">
    <property type="entry name" value="TRANSCRIPTION INITIATION FACTOR TFIID SUBUNIT 5"/>
    <property type="match status" value="1"/>
</dbReference>
<organism evidence="4 5">
    <name type="scientific">Colletotrichum musicola</name>
    <dbReference type="NCBI Taxonomy" id="2175873"/>
    <lineage>
        <taxon>Eukaryota</taxon>
        <taxon>Fungi</taxon>
        <taxon>Dikarya</taxon>
        <taxon>Ascomycota</taxon>
        <taxon>Pezizomycotina</taxon>
        <taxon>Sordariomycetes</taxon>
        <taxon>Hypocreomycetidae</taxon>
        <taxon>Glomerellales</taxon>
        <taxon>Glomerellaceae</taxon>
        <taxon>Colletotrichum</taxon>
        <taxon>Colletotrichum orchidearum species complex</taxon>
    </lineage>
</organism>